<evidence type="ECO:0000259" key="2">
    <source>
        <dbReference type="PROSITE" id="PS51399"/>
    </source>
</evidence>
<dbReference type="GeneID" id="25564543"/>
<accession>A0A0L0D9Q9</accession>
<dbReference type="Proteomes" id="UP000054408">
    <property type="component" value="Unassembled WGS sequence"/>
</dbReference>
<dbReference type="InterPro" id="IPR012989">
    <property type="entry name" value="SEP_domain"/>
</dbReference>
<dbReference type="eggNOG" id="KOG2086">
    <property type="taxonomic scope" value="Eukaryota"/>
</dbReference>
<dbReference type="AlphaFoldDB" id="A0A0L0D9Q9"/>
<evidence type="ECO:0000313" key="3">
    <source>
        <dbReference type="EMBL" id="KNC49082.1"/>
    </source>
</evidence>
<reference evidence="3 4" key="1">
    <citation type="submission" date="2010-05" db="EMBL/GenBank/DDBJ databases">
        <title>The Genome Sequence of Thecamonas trahens ATCC 50062.</title>
        <authorList>
            <consortium name="The Broad Institute Genome Sequencing Platform"/>
            <person name="Russ C."/>
            <person name="Cuomo C."/>
            <person name="Shea T."/>
            <person name="Young S.K."/>
            <person name="Zeng Q."/>
            <person name="Koehrsen M."/>
            <person name="Haas B."/>
            <person name="Borodovsky M."/>
            <person name="Guigo R."/>
            <person name="Alvarado L."/>
            <person name="Berlin A."/>
            <person name="Bochicchio J."/>
            <person name="Borenstein D."/>
            <person name="Chapman S."/>
            <person name="Chen Z."/>
            <person name="Freedman E."/>
            <person name="Gellesch M."/>
            <person name="Goldberg J."/>
            <person name="Griggs A."/>
            <person name="Gujja S."/>
            <person name="Heilman E."/>
            <person name="Heiman D."/>
            <person name="Hepburn T."/>
            <person name="Howarth C."/>
            <person name="Jen D."/>
            <person name="Larson L."/>
            <person name="Mehta T."/>
            <person name="Park D."/>
            <person name="Pearson M."/>
            <person name="Roberts A."/>
            <person name="Saif S."/>
            <person name="Shenoy N."/>
            <person name="Sisk P."/>
            <person name="Stolte C."/>
            <person name="Sykes S."/>
            <person name="Thomson T."/>
            <person name="Walk T."/>
            <person name="White J."/>
            <person name="Yandava C."/>
            <person name="Burger G."/>
            <person name="Gray M.W."/>
            <person name="Holland P.W.H."/>
            <person name="King N."/>
            <person name="Lang F.B.F."/>
            <person name="Roger A.J."/>
            <person name="Ruiz-Trillo I."/>
            <person name="Lander E."/>
            <person name="Nusbaum C."/>
        </authorList>
    </citation>
    <scope>NUCLEOTIDE SEQUENCE [LARGE SCALE GENOMIC DNA]</scope>
    <source>
        <strain evidence="3 4">ATCC 50062</strain>
    </source>
</reference>
<feature type="compositionally biased region" description="Acidic residues" evidence="1">
    <location>
        <begin position="161"/>
        <end position="175"/>
    </location>
</feature>
<dbReference type="PANTHER" id="PTHR23333:SF4">
    <property type="entry name" value="UBX DOMAIN-CONTAINING PROTEIN 11"/>
    <property type="match status" value="1"/>
</dbReference>
<gene>
    <name evidence="3" type="ORF">AMSG_05044</name>
</gene>
<dbReference type="GO" id="GO:0043130">
    <property type="term" value="F:ubiquitin binding"/>
    <property type="evidence" value="ECO:0007669"/>
    <property type="project" value="TreeGrafter"/>
</dbReference>
<keyword evidence="4" id="KW-1185">Reference proteome</keyword>
<dbReference type="InterPro" id="IPR036241">
    <property type="entry name" value="NSFL1C_SEP_dom_sf"/>
</dbReference>
<dbReference type="OMA" id="GEMDIRR"/>
<dbReference type="Pfam" id="PF08059">
    <property type="entry name" value="SEP"/>
    <property type="match status" value="1"/>
</dbReference>
<evidence type="ECO:0000313" key="4">
    <source>
        <dbReference type="Proteomes" id="UP000054408"/>
    </source>
</evidence>
<name>A0A0L0D9Q9_THETB</name>
<dbReference type="PROSITE" id="PS51399">
    <property type="entry name" value="SEP"/>
    <property type="match status" value="1"/>
</dbReference>
<sequence length="441" mass="46106">MRDLALDPPPRSVKPVFEQEVAAAGAAAGEGDGGSDQGMPSDLNPSHIVASEKTRLASGSRVGPASMSATDSGLVSVVVSRLTRVEAQNAELKDKLCEKDAAIAVLRRKIAELEAGAAAADGQSSLIAGLQDENARLRKHISEIDGFLADYGLIWVGDGSDSDDDDDVSVDDSNDIEPGNEGGDHTGGEATPPPVVFPFDLTVLLARFKHLNYVAGDGTAEVVASSEHSRGGRLAQVQAIDVTLYANGLIMARSGTPADDIFRSFAPHPETGVSTAYDFLADVFDGYFPSELQERYPDGVPFDVTPRTTEVFTPKLEVAPFSGAGRSADGSVVVSGQNGVGSRAADRQVGAAEFLARLPERVVRDGKVHAVRSDVAQLLQVGGSGKPGSPSDVIVVPTLILKELEVANANVPSSATARPSSAKAITTLRVKSPRRHAQHCI</sequence>
<evidence type="ECO:0000256" key="1">
    <source>
        <dbReference type="SAM" id="MobiDB-lite"/>
    </source>
</evidence>
<dbReference type="STRING" id="461836.A0A0L0D9Q9"/>
<feature type="region of interest" description="Disordered" evidence="1">
    <location>
        <begin position="161"/>
        <end position="192"/>
    </location>
</feature>
<dbReference type="GO" id="GO:0043161">
    <property type="term" value="P:proteasome-mediated ubiquitin-dependent protein catabolic process"/>
    <property type="evidence" value="ECO:0007669"/>
    <property type="project" value="TreeGrafter"/>
</dbReference>
<feature type="domain" description="SEP" evidence="2">
    <location>
        <begin position="237"/>
        <end position="313"/>
    </location>
</feature>
<dbReference type="RefSeq" id="XP_013758113.1">
    <property type="nucleotide sequence ID" value="XM_013902659.1"/>
</dbReference>
<dbReference type="EMBL" id="GL349453">
    <property type="protein sequence ID" value="KNC49082.1"/>
    <property type="molecule type" value="Genomic_DNA"/>
</dbReference>
<protein>
    <submittedName>
        <fullName evidence="3">UBX domain-containing protein 11</fullName>
    </submittedName>
</protein>
<dbReference type="SUPFAM" id="SSF102848">
    <property type="entry name" value="NSFL1 (p97 ATPase) cofactor p47, SEP domain"/>
    <property type="match status" value="1"/>
</dbReference>
<dbReference type="OrthoDB" id="25887at2759"/>
<dbReference type="PANTHER" id="PTHR23333">
    <property type="entry name" value="UBX DOMAIN CONTAINING PROTEIN"/>
    <property type="match status" value="1"/>
</dbReference>
<proteinExistence type="predicted"/>
<organism evidence="3 4">
    <name type="scientific">Thecamonas trahens ATCC 50062</name>
    <dbReference type="NCBI Taxonomy" id="461836"/>
    <lineage>
        <taxon>Eukaryota</taxon>
        <taxon>Apusozoa</taxon>
        <taxon>Apusomonadida</taxon>
        <taxon>Apusomonadidae</taxon>
        <taxon>Thecamonas</taxon>
    </lineage>
</organism>
<feature type="region of interest" description="Disordered" evidence="1">
    <location>
        <begin position="21"/>
        <end position="46"/>
    </location>
</feature>